<keyword evidence="3" id="KW-0408">Iron</keyword>
<dbReference type="Pfam" id="PF02662">
    <property type="entry name" value="FlpD"/>
    <property type="match status" value="1"/>
</dbReference>
<dbReference type="EMBL" id="BARV01026163">
    <property type="protein sequence ID" value="GAI37817.1"/>
    <property type="molecule type" value="Genomic_DNA"/>
</dbReference>
<protein>
    <recommendedName>
        <fullName evidence="5">F420-non-reducing hydrogenase iron-sulfur subunit D domain-containing protein</fullName>
    </recommendedName>
</protein>
<evidence type="ECO:0000313" key="6">
    <source>
        <dbReference type="EMBL" id="GAI37817.1"/>
    </source>
</evidence>
<keyword evidence="1" id="KW-0479">Metal-binding</keyword>
<dbReference type="AlphaFoldDB" id="X1N1C2"/>
<sequence>MCSGRVTPGFVLKAFKLGADGVLVSGCHFGDCHYIFGNYRAVEQFEKTKALVKTLGLDEKRIRLEWVSAAEGTRWGEVIDEFVAQITALGPSPLNHKPKSKK</sequence>
<dbReference type="GO" id="GO:0016491">
    <property type="term" value="F:oxidoreductase activity"/>
    <property type="evidence" value="ECO:0007669"/>
    <property type="project" value="UniProtKB-KW"/>
</dbReference>
<accession>X1N1C2</accession>
<evidence type="ECO:0000256" key="4">
    <source>
        <dbReference type="ARBA" id="ARBA00023014"/>
    </source>
</evidence>
<name>X1N1C2_9ZZZZ</name>
<keyword evidence="2" id="KW-0560">Oxidoreductase</keyword>
<evidence type="ECO:0000256" key="1">
    <source>
        <dbReference type="ARBA" id="ARBA00022723"/>
    </source>
</evidence>
<comment type="caution">
    <text evidence="6">The sequence shown here is derived from an EMBL/GenBank/DDBJ whole genome shotgun (WGS) entry which is preliminary data.</text>
</comment>
<evidence type="ECO:0000259" key="5">
    <source>
        <dbReference type="Pfam" id="PF02662"/>
    </source>
</evidence>
<dbReference type="InterPro" id="IPR003813">
    <property type="entry name" value="MvhD/FlpD"/>
</dbReference>
<dbReference type="GO" id="GO:0051536">
    <property type="term" value="F:iron-sulfur cluster binding"/>
    <property type="evidence" value="ECO:0007669"/>
    <property type="project" value="UniProtKB-KW"/>
</dbReference>
<evidence type="ECO:0000256" key="2">
    <source>
        <dbReference type="ARBA" id="ARBA00023002"/>
    </source>
</evidence>
<dbReference type="GO" id="GO:0046872">
    <property type="term" value="F:metal ion binding"/>
    <property type="evidence" value="ECO:0007669"/>
    <property type="project" value="UniProtKB-KW"/>
</dbReference>
<gene>
    <name evidence="6" type="ORF">S06H3_42331</name>
</gene>
<evidence type="ECO:0000256" key="3">
    <source>
        <dbReference type="ARBA" id="ARBA00023004"/>
    </source>
</evidence>
<feature type="domain" description="F420-non-reducing hydrogenase iron-sulfur subunit D" evidence="5">
    <location>
        <begin position="1"/>
        <end position="90"/>
    </location>
</feature>
<proteinExistence type="predicted"/>
<reference evidence="6" key="1">
    <citation type="journal article" date="2014" name="Front. Microbiol.">
        <title>High frequency of phylogenetically diverse reductive dehalogenase-homologous genes in deep subseafloor sedimentary metagenomes.</title>
        <authorList>
            <person name="Kawai M."/>
            <person name="Futagami T."/>
            <person name="Toyoda A."/>
            <person name="Takaki Y."/>
            <person name="Nishi S."/>
            <person name="Hori S."/>
            <person name="Arai W."/>
            <person name="Tsubouchi T."/>
            <person name="Morono Y."/>
            <person name="Uchiyama I."/>
            <person name="Ito T."/>
            <person name="Fujiyama A."/>
            <person name="Inagaki F."/>
            <person name="Takami H."/>
        </authorList>
    </citation>
    <scope>NUCLEOTIDE SEQUENCE</scope>
    <source>
        <strain evidence="6">Expedition CK06-06</strain>
    </source>
</reference>
<keyword evidence="4" id="KW-0411">Iron-sulfur</keyword>
<organism evidence="6">
    <name type="scientific">marine sediment metagenome</name>
    <dbReference type="NCBI Taxonomy" id="412755"/>
    <lineage>
        <taxon>unclassified sequences</taxon>
        <taxon>metagenomes</taxon>
        <taxon>ecological metagenomes</taxon>
    </lineage>
</organism>